<keyword evidence="1" id="KW-1133">Transmembrane helix</keyword>
<sequence length="879" mass="99616">MNGSSSSSRHTRSTGKRQCLATARQYAVAAAGLFALRVPMALLALVPKAANRKFAFAFVAVAIVAAKIIHVVARERALMRRDLVVWMLSFFWQDFVLLLALRFLTEWSHSSSCCRKSLLLRILARALNSIASLFSALVSVVNITFFLYARAEVRWRDVAFASDSSSRGVLLSGLVTLFAVLCSITVIAGCLQNQIFIIGGAAIDAIKWPFQYLARRLRSESNYSFSRLPSEPLQLPFGMEQKRNDDVEPSVLGHAVESRFWRFVWSCFIVLQVIFHLLRPYEGALIFMSWTTPLIPFVDFKESASILREIHPYNNVGINHEWDDKTALAEPIHFDWLPQDTVLKGFEDWYQQGRPHYNAKADPLKISNLDQDLLPELNNSLADVSIKHIVLIVLESTRKDVFPLKKDDLIWRRFEEAAPHKKLSGEAIARLETLTPTANYLTGDYDDGFEHETTTRRGGINFKDASTASTYTRKSMIGTMCGIWPLVADFNKEYIHHIYQPCLPQILEAFSYMDQNDAAESPWRSQYLQSVTLSYDHADASTEQFGFPKDNIIGARYLRSKSAKFGKVDLPDINYFGMAEAPLLDYFRDAFVSAKQSNERVFLTHLTSTTHHPYAIPAEDAYVPLANGRWDDLSHYINAIGYDDRWLGKILGVLDDEGVANETLVVVTGDHGISLPENNKPASYHNPNVGCNHVPVVMSHPGLPPIDIDDSVSTMEILPTILDLLRETGSLSEAASKAAGDLLANYEGQSLIRKLRDSTYRVEDATGVVDEQELRNWQFVVMNPGRAMLGVRDRRRKNWRLVVPVIHDVEWQFTDLEADPTDTDSVQAFEFRAFLDKIQRRYSKEEARWAEEAAFIARWWVEENNKRYEYGPYAATPTT</sequence>
<gene>
    <name evidence="3" type="ORF">BBA_08505</name>
</gene>
<accession>J4KLQ1</accession>
<proteinExistence type="predicted"/>
<keyword evidence="1" id="KW-0472">Membrane</keyword>
<feature type="transmembrane region" description="Helical" evidence="1">
    <location>
        <begin position="85"/>
        <end position="105"/>
    </location>
</feature>
<organism evidence="3 4">
    <name type="scientific">Beauveria bassiana (strain ARSEF 2860)</name>
    <name type="common">White muscardine disease fungus</name>
    <name type="synonym">Tritirachium shiotae</name>
    <dbReference type="NCBI Taxonomy" id="655819"/>
    <lineage>
        <taxon>Eukaryota</taxon>
        <taxon>Fungi</taxon>
        <taxon>Dikarya</taxon>
        <taxon>Ascomycota</taxon>
        <taxon>Pezizomycotina</taxon>
        <taxon>Sordariomycetes</taxon>
        <taxon>Hypocreomycetidae</taxon>
        <taxon>Hypocreales</taxon>
        <taxon>Cordycipitaceae</taxon>
        <taxon>Beauveria</taxon>
    </lineage>
</organism>
<name>J4KLQ1_BEAB2</name>
<keyword evidence="1" id="KW-0812">Transmembrane</keyword>
<dbReference type="PANTHER" id="PTHR43751:SF3">
    <property type="entry name" value="SULFATASE N-TERMINAL DOMAIN-CONTAINING PROTEIN"/>
    <property type="match status" value="1"/>
</dbReference>
<dbReference type="GeneID" id="19891517"/>
<dbReference type="Proteomes" id="UP000002762">
    <property type="component" value="Unassembled WGS sequence"/>
</dbReference>
<feature type="domain" description="Sulfatase N-terminal" evidence="2">
    <location>
        <begin position="455"/>
        <end position="725"/>
    </location>
</feature>
<protein>
    <submittedName>
        <fullName evidence="3">Subtilase-like protein</fullName>
    </submittedName>
</protein>
<dbReference type="OrthoDB" id="103349at2759"/>
<dbReference type="HOGENOM" id="CLU_016056_0_0_1"/>
<evidence type="ECO:0000256" key="1">
    <source>
        <dbReference type="SAM" id="Phobius"/>
    </source>
</evidence>
<dbReference type="EMBL" id="JH725184">
    <property type="protein sequence ID" value="EJP62594.1"/>
    <property type="molecule type" value="Genomic_DNA"/>
</dbReference>
<dbReference type="PANTHER" id="PTHR43751">
    <property type="entry name" value="SULFATASE"/>
    <property type="match status" value="1"/>
</dbReference>
<feature type="transmembrane region" description="Helical" evidence="1">
    <location>
        <begin position="54"/>
        <end position="73"/>
    </location>
</feature>
<dbReference type="Pfam" id="PF00884">
    <property type="entry name" value="Sulfatase"/>
    <property type="match status" value="1"/>
</dbReference>
<reference evidence="3 4" key="1">
    <citation type="journal article" date="2012" name="Sci. Rep.">
        <title>Genomic perspectives on the evolution of fungal entomopathogenicity in Beauveria bassiana.</title>
        <authorList>
            <person name="Xiao G."/>
            <person name="Ying S.H."/>
            <person name="Zheng P."/>
            <person name="Wang Z.L."/>
            <person name="Zhang S."/>
            <person name="Xie X.Q."/>
            <person name="Shang Y."/>
            <person name="St Leger R.J."/>
            <person name="Zhao G.P."/>
            <person name="Wang C."/>
            <person name="Feng M.G."/>
        </authorList>
    </citation>
    <scope>NUCLEOTIDE SEQUENCE [LARGE SCALE GENOMIC DNA]</scope>
    <source>
        <strain evidence="3 4">ARSEF 2860</strain>
    </source>
</reference>
<evidence type="ECO:0000259" key="2">
    <source>
        <dbReference type="Pfam" id="PF00884"/>
    </source>
</evidence>
<dbReference type="AlphaFoldDB" id="J4KLQ1"/>
<evidence type="ECO:0000313" key="3">
    <source>
        <dbReference type="EMBL" id="EJP62594.1"/>
    </source>
</evidence>
<evidence type="ECO:0000313" key="4">
    <source>
        <dbReference type="Proteomes" id="UP000002762"/>
    </source>
</evidence>
<dbReference type="InterPro" id="IPR000917">
    <property type="entry name" value="Sulfatase_N"/>
</dbReference>
<feature type="transmembrane region" description="Helical" evidence="1">
    <location>
        <begin position="260"/>
        <end position="278"/>
    </location>
</feature>
<keyword evidence="4" id="KW-1185">Reference proteome</keyword>
<feature type="transmembrane region" description="Helical" evidence="1">
    <location>
        <begin position="26"/>
        <end position="47"/>
    </location>
</feature>
<dbReference type="RefSeq" id="XP_008601824.1">
    <property type="nucleotide sequence ID" value="XM_008603602.1"/>
</dbReference>
<dbReference type="SUPFAM" id="SSF53649">
    <property type="entry name" value="Alkaline phosphatase-like"/>
    <property type="match status" value="1"/>
</dbReference>
<dbReference type="InterPro" id="IPR052701">
    <property type="entry name" value="GAG_Ulvan_Degrading_Sulfatases"/>
</dbReference>
<feature type="transmembrane region" description="Helical" evidence="1">
    <location>
        <begin position="169"/>
        <end position="191"/>
    </location>
</feature>
<dbReference type="InterPro" id="IPR017850">
    <property type="entry name" value="Alkaline_phosphatase_core_sf"/>
</dbReference>
<feature type="transmembrane region" description="Helical" evidence="1">
    <location>
        <begin position="126"/>
        <end position="149"/>
    </location>
</feature>
<dbReference type="Gene3D" id="3.40.720.10">
    <property type="entry name" value="Alkaline Phosphatase, subunit A"/>
    <property type="match status" value="1"/>
</dbReference>
<dbReference type="STRING" id="655819.J4KLQ1"/>
<dbReference type="InParanoid" id="J4KLQ1"/>